<proteinExistence type="predicted"/>
<feature type="region of interest" description="Disordered" evidence="1">
    <location>
        <begin position="88"/>
        <end position="128"/>
    </location>
</feature>
<name>A0A2G5TVX0_9PELO</name>
<comment type="caution">
    <text evidence="2">The sequence shown here is derived from an EMBL/GenBank/DDBJ whole genome shotgun (WGS) entry which is preliminary data.</text>
</comment>
<evidence type="ECO:0000313" key="3">
    <source>
        <dbReference type="Proteomes" id="UP000230233"/>
    </source>
</evidence>
<reference evidence="3" key="1">
    <citation type="submission" date="2017-10" db="EMBL/GenBank/DDBJ databases">
        <title>Rapid genome shrinkage in a self-fertile nematode reveals novel sperm competition proteins.</title>
        <authorList>
            <person name="Yin D."/>
            <person name="Schwarz E.M."/>
            <person name="Thomas C.G."/>
            <person name="Felde R.L."/>
            <person name="Korf I.F."/>
            <person name="Cutter A.D."/>
            <person name="Schartner C.M."/>
            <person name="Ralston E.J."/>
            <person name="Meyer B.J."/>
            <person name="Haag E.S."/>
        </authorList>
    </citation>
    <scope>NUCLEOTIDE SEQUENCE [LARGE SCALE GENOMIC DNA]</scope>
    <source>
        <strain evidence="3">JU1422</strain>
    </source>
</reference>
<keyword evidence="3" id="KW-1185">Reference proteome</keyword>
<gene>
    <name evidence="2" type="primary">Cnig_chr_IV.g12156</name>
    <name evidence="2" type="ORF">B9Z55_012156</name>
</gene>
<feature type="compositionally biased region" description="Acidic residues" evidence="1">
    <location>
        <begin position="119"/>
        <end position="128"/>
    </location>
</feature>
<dbReference type="EMBL" id="PDUG01000004">
    <property type="protein sequence ID" value="PIC31459.1"/>
    <property type="molecule type" value="Genomic_DNA"/>
</dbReference>
<evidence type="ECO:0000313" key="2">
    <source>
        <dbReference type="EMBL" id="PIC31459.1"/>
    </source>
</evidence>
<protein>
    <submittedName>
        <fullName evidence="2">Uncharacterized protein</fullName>
    </submittedName>
</protein>
<dbReference type="Proteomes" id="UP000230233">
    <property type="component" value="Chromosome IV"/>
</dbReference>
<dbReference type="AlphaFoldDB" id="A0A2G5TVX0"/>
<sequence>MSHQEQQTRKRKFLSDASMPIGNRKMSRMSLPAKPMPAISENPDGKISKKVPPPSARRSSFFPSRFELAPILEGLKIEKTEKKLEKIEKEETTVEEIKKASGLKTSESSEDFGEKKDEKEEEEAVKIF</sequence>
<accession>A0A2G5TVX0</accession>
<evidence type="ECO:0000256" key="1">
    <source>
        <dbReference type="SAM" id="MobiDB-lite"/>
    </source>
</evidence>
<feature type="region of interest" description="Disordered" evidence="1">
    <location>
        <begin position="1"/>
        <end position="62"/>
    </location>
</feature>
<feature type="compositionally biased region" description="Basic and acidic residues" evidence="1">
    <location>
        <begin position="88"/>
        <end position="99"/>
    </location>
</feature>
<organism evidence="2 3">
    <name type="scientific">Caenorhabditis nigoni</name>
    <dbReference type="NCBI Taxonomy" id="1611254"/>
    <lineage>
        <taxon>Eukaryota</taxon>
        <taxon>Metazoa</taxon>
        <taxon>Ecdysozoa</taxon>
        <taxon>Nematoda</taxon>
        <taxon>Chromadorea</taxon>
        <taxon>Rhabditida</taxon>
        <taxon>Rhabditina</taxon>
        <taxon>Rhabditomorpha</taxon>
        <taxon>Rhabditoidea</taxon>
        <taxon>Rhabditidae</taxon>
        <taxon>Peloderinae</taxon>
        <taxon>Caenorhabditis</taxon>
    </lineage>
</organism>